<dbReference type="AlphaFoldDB" id="A0A0N9HQY0"/>
<name>A0A0N9HQY0_SINHE</name>
<gene>
    <name evidence="12" type="primary">CYP1</name>
</gene>
<evidence type="ECO:0000256" key="7">
    <source>
        <dbReference type="ARBA" id="ARBA00023004"/>
    </source>
</evidence>
<keyword evidence="7 9" id="KW-0408">Iron</keyword>
<dbReference type="InterPro" id="IPR017972">
    <property type="entry name" value="Cyt_P450_CS"/>
</dbReference>
<dbReference type="UniPathway" id="UPA00711"/>
<evidence type="ECO:0000256" key="11">
    <source>
        <dbReference type="SAM" id="Phobius"/>
    </source>
</evidence>
<evidence type="ECO:0000256" key="3">
    <source>
        <dbReference type="ARBA" id="ARBA00010617"/>
    </source>
</evidence>
<dbReference type="PRINTS" id="PR00385">
    <property type="entry name" value="P450"/>
</dbReference>
<evidence type="ECO:0000256" key="4">
    <source>
        <dbReference type="ARBA" id="ARBA00022617"/>
    </source>
</evidence>
<dbReference type="SUPFAM" id="SSF48264">
    <property type="entry name" value="Cytochrome P450"/>
    <property type="match status" value="1"/>
</dbReference>
<comment type="pathway">
    <text evidence="2">Aromatic compound metabolism; phenylpropanoid biosynthesis.</text>
</comment>
<keyword evidence="11" id="KW-1133">Transmembrane helix</keyword>
<dbReference type="Pfam" id="PF00067">
    <property type="entry name" value="p450"/>
    <property type="match status" value="1"/>
</dbReference>
<dbReference type="InterPro" id="IPR036396">
    <property type="entry name" value="Cyt_P450_sf"/>
</dbReference>
<evidence type="ECO:0000256" key="6">
    <source>
        <dbReference type="ARBA" id="ARBA00023002"/>
    </source>
</evidence>
<accession>A0A0N9HQY0</accession>
<keyword evidence="4 9" id="KW-0349">Heme</keyword>
<dbReference type="GO" id="GO:0004497">
    <property type="term" value="F:monooxygenase activity"/>
    <property type="evidence" value="ECO:0007669"/>
    <property type="project" value="UniProtKB-KW"/>
</dbReference>
<dbReference type="InterPro" id="IPR001128">
    <property type="entry name" value="Cyt_P450"/>
</dbReference>
<dbReference type="PROSITE" id="PS00086">
    <property type="entry name" value="CYTOCHROME_P450"/>
    <property type="match status" value="1"/>
</dbReference>
<keyword evidence="5 9" id="KW-0479">Metal-binding</keyword>
<keyword evidence="8 10" id="KW-0503">Monooxygenase</keyword>
<dbReference type="EMBL" id="KT390159">
    <property type="protein sequence ID" value="ALG05121.1"/>
    <property type="molecule type" value="mRNA"/>
</dbReference>
<dbReference type="PANTHER" id="PTHR47951:SF7">
    <property type="entry name" value="FLAVONOID 3',5'-HYDROXYLASE-LIKE ISOFORM X1"/>
    <property type="match status" value="1"/>
</dbReference>
<proteinExistence type="evidence at transcript level"/>
<dbReference type="FunFam" id="1.10.630.10:FF:000126">
    <property type="entry name" value="Predicted protein"/>
    <property type="match status" value="1"/>
</dbReference>
<dbReference type="GO" id="GO:0005506">
    <property type="term" value="F:iron ion binding"/>
    <property type="evidence" value="ECO:0007669"/>
    <property type="project" value="InterPro"/>
</dbReference>
<keyword evidence="6 10" id="KW-0560">Oxidoreductase</keyword>
<evidence type="ECO:0000256" key="8">
    <source>
        <dbReference type="ARBA" id="ARBA00023033"/>
    </source>
</evidence>
<comment type="similarity">
    <text evidence="3 10">Belongs to the cytochrome P450 family.</text>
</comment>
<feature type="binding site" description="axial binding residue" evidence="9">
    <location>
        <position position="463"/>
    </location>
    <ligand>
        <name>heme</name>
        <dbReference type="ChEBI" id="CHEBI:30413"/>
    </ligand>
    <ligandPart>
        <name>Fe</name>
        <dbReference type="ChEBI" id="CHEBI:18248"/>
    </ligandPart>
</feature>
<evidence type="ECO:0000256" key="10">
    <source>
        <dbReference type="RuleBase" id="RU000461"/>
    </source>
</evidence>
<dbReference type="CDD" id="cd11073">
    <property type="entry name" value="CYP76-like"/>
    <property type="match status" value="1"/>
</dbReference>
<keyword evidence="11" id="KW-0812">Transmembrane</keyword>
<dbReference type="InterPro" id="IPR002401">
    <property type="entry name" value="Cyt_P450_E_grp-I"/>
</dbReference>
<feature type="transmembrane region" description="Helical" evidence="11">
    <location>
        <begin position="23"/>
        <end position="42"/>
    </location>
</feature>
<reference evidence="12" key="1">
    <citation type="journal article" date="2015" name="Science">
        <title>Six enzymes from mayapple that complete the biosynthetic pathway to the etoposide aglycone.</title>
        <authorList>
            <person name="Lau W."/>
            <person name="Sattely E.S."/>
        </authorList>
    </citation>
    <scope>NUCLEOTIDE SEQUENCE</scope>
</reference>
<organism evidence="12">
    <name type="scientific">Sinopodophyllum hexandrum</name>
    <name type="common">Himalayan may apple</name>
    <name type="synonym">Podophyllum hexandrum</name>
    <dbReference type="NCBI Taxonomy" id="93608"/>
    <lineage>
        <taxon>Eukaryota</taxon>
        <taxon>Viridiplantae</taxon>
        <taxon>Streptophyta</taxon>
        <taxon>Embryophyta</taxon>
        <taxon>Tracheophyta</taxon>
        <taxon>Spermatophyta</taxon>
        <taxon>Magnoliopsida</taxon>
        <taxon>Ranunculales</taxon>
        <taxon>Berberidaceae</taxon>
        <taxon>Podophylloideae</taxon>
        <taxon>Podophylleae</taxon>
        <taxon>Sinopodophyllum</taxon>
    </lineage>
</organism>
<comment type="cofactor">
    <cofactor evidence="1 9">
        <name>heme</name>
        <dbReference type="ChEBI" id="CHEBI:30413"/>
    </cofactor>
</comment>
<evidence type="ECO:0000256" key="9">
    <source>
        <dbReference type="PIRSR" id="PIRSR602401-1"/>
    </source>
</evidence>
<keyword evidence="11" id="KW-0472">Membrane</keyword>
<dbReference type="PRINTS" id="PR00463">
    <property type="entry name" value="EP450I"/>
</dbReference>
<evidence type="ECO:0000313" key="12">
    <source>
        <dbReference type="EMBL" id="ALG05121.1"/>
    </source>
</evidence>
<protein>
    <submittedName>
        <fullName evidence="12">Cytochrome P450</fullName>
    </submittedName>
</protein>
<dbReference type="Gene3D" id="1.10.630.10">
    <property type="entry name" value="Cytochrome P450"/>
    <property type="match status" value="1"/>
</dbReference>
<dbReference type="GO" id="GO:0020037">
    <property type="term" value="F:heme binding"/>
    <property type="evidence" value="ECO:0007669"/>
    <property type="project" value="InterPro"/>
</dbReference>
<dbReference type="GO" id="GO:0009699">
    <property type="term" value="P:phenylpropanoid biosynthetic process"/>
    <property type="evidence" value="ECO:0007669"/>
    <property type="project" value="UniProtKB-UniPathway"/>
</dbReference>
<sequence>MISTAWLWFWDTWNETTGNYPDLSTFLSLLALVALSCYVFLIKKPSKDKAPLPPGPRGLPIVGNLPFLDPELHSYFAKLAEKYGPVIKVRLGSKLCIVFSSPAVAKEVLKDYDATFADRDQSAMGLALSYGGVDLGVAPYGDHWRMLRKLCVKELINHTRLTALYDLRRREARRMINRIYTKIGSPLSLNEEILLTTFNFITNMMWGGTLEKEEMSRLTTEFRLVVHEMIDLMGKPNISDYFPALAPFDLQGLEPKMKKNVIWFEKIFQQVIDRRREMESQGEGQEKEGKDFLQILLQLIEQGDQKTPFTLTHLKALFLDLILAGTKTTATAVEWAVSELIKQPVLMKKAKQELDEVVGMNNIVEESHLPKLQYIEAVMKEVLRLHPPGTLLLPRTPKESCIIGGYMIPKGAMVFVNVWAIQRNPEYWVDPLEFRPERFLNSTWDLNGSDLRYFPFGSGRRMCAGVPLAERQTSYLLASLLHSFDWELPEGEKLDLTEAFGMEMTKKIPLVAIPTPRLFEPRLYT</sequence>
<dbReference type="PANTHER" id="PTHR47951">
    <property type="entry name" value="OS08G0547900 PROTEIN"/>
    <property type="match status" value="1"/>
</dbReference>
<evidence type="ECO:0000256" key="1">
    <source>
        <dbReference type="ARBA" id="ARBA00001971"/>
    </source>
</evidence>
<dbReference type="GO" id="GO:0016705">
    <property type="term" value="F:oxidoreductase activity, acting on paired donors, with incorporation or reduction of molecular oxygen"/>
    <property type="evidence" value="ECO:0007669"/>
    <property type="project" value="InterPro"/>
</dbReference>
<evidence type="ECO:0000256" key="5">
    <source>
        <dbReference type="ARBA" id="ARBA00022723"/>
    </source>
</evidence>
<evidence type="ECO:0000256" key="2">
    <source>
        <dbReference type="ARBA" id="ARBA00004928"/>
    </source>
</evidence>